<dbReference type="Proteomes" id="UP001165960">
    <property type="component" value="Unassembled WGS sequence"/>
</dbReference>
<sequence length="91" mass="10500">MLFGSTKNTKQSKHTISSFNKYASSPKRSIRAFKAKTKTQSPSYYSSYCYSNKSDKDLTYFSFYKSESDSKLTNKHPNKKGKATKDPEYPR</sequence>
<name>A0ACC2UI58_9FUNG</name>
<protein>
    <submittedName>
        <fullName evidence="1">Uncharacterized protein</fullName>
    </submittedName>
</protein>
<proteinExistence type="predicted"/>
<evidence type="ECO:0000313" key="1">
    <source>
        <dbReference type="EMBL" id="KAJ9086186.1"/>
    </source>
</evidence>
<dbReference type="EMBL" id="QTSX02000729">
    <property type="protein sequence ID" value="KAJ9086186.1"/>
    <property type="molecule type" value="Genomic_DNA"/>
</dbReference>
<evidence type="ECO:0000313" key="2">
    <source>
        <dbReference type="Proteomes" id="UP001165960"/>
    </source>
</evidence>
<accession>A0ACC2UI58</accession>
<organism evidence="1 2">
    <name type="scientific">Entomophthora muscae</name>
    <dbReference type="NCBI Taxonomy" id="34485"/>
    <lineage>
        <taxon>Eukaryota</taxon>
        <taxon>Fungi</taxon>
        <taxon>Fungi incertae sedis</taxon>
        <taxon>Zoopagomycota</taxon>
        <taxon>Entomophthoromycotina</taxon>
        <taxon>Entomophthoromycetes</taxon>
        <taxon>Entomophthorales</taxon>
        <taxon>Entomophthoraceae</taxon>
        <taxon>Entomophthora</taxon>
    </lineage>
</organism>
<comment type="caution">
    <text evidence="1">The sequence shown here is derived from an EMBL/GenBank/DDBJ whole genome shotgun (WGS) entry which is preliminary data.</text>
</comment>
<reference evidence="1" key="1">
    <citation type="submission" date="2022-04" db="EMBL/GenBank/DDBJ databases">
        <title>Genome of the entomopathogenic fungus Entomophthora muscae.</title>
        <authorList>
            <person name="Elya C."/>
            <person name="Lovett B.R."/>
            <person name="Lee E."/>
            <person name="Macias A.M."/>
            <person name="Hajek A.E."/>
            <person name="De Bivort B.L."/>
            <person name="Kasson M.T."/>
            <person name="De Fine Licht H.H."/>
            <person name="Stajich J.E."/>
        </authorList>
    </citation>
    <scope>NUCLEOTIDE SEQUENCE</scope>
    <source>
        <strain evidence="1">Berkeley</strain>
    </source>
</reference>
<keyword evidence="2" id="KW-1185">Reference proteome</keyword>
<gene>
    <name evidence="1" type="ORF">DSO57_1006697</name>
</gene>